<reference evidence="4 6" key="2">
    <citation type="submission" date="2020-12" db="EMBL/GenBank/DDBJ databases">
        <title>FDA dAtabase for Regulatory Grade micrObial Sequences (FDA-ARGOS): Supporting development and validation of Infectious Disease Dx tests.</title>
        <authorList>
            <person name="Kerrigan L."/>
            <person name="Long C."/>
            <person name="Tallon L."/>
            <person name="Sadzewicz L."/>
            <person name="Zhao X."/>
            <person name="Boylan J."/>
            <person name="Ott S."/>
            <person name="Bowen H."/>
            <person name="Vavikolanu K."/>
            <person name="Mehta A."/>
            <person name="Aluvathingal J."/>
            <person name="Nadendla S."/>
            <person name="Yan Y."/>
            <person name="Sichtig H."/>
        </authorList>
    </citation>
    <scope>NUCLEOTIDE SEQUENCE [LARGE SCALE GENOMIC DNA]</scope>
    <source>
        <strain evidence="4 6">FDAARGOS_1026</strain>
    </source>
</reference>
<keyword evidence="2" id="KW-0732">Signal</keyword>
<dbReference type="Gene3D" id="1.25.40.10">
    <property type="entry name" value="Tetratricopeptide repeat domain"/>
    <property type="match status" value="1"/>
</dbReference>
<dbReference type="Proteomes" id="UP000596117">
    <property type="component" value="Chromosome"/>
</dbReference>
<dbReference type="InterPro" id="IPR019734">
    <property type="entry name" value="TPR_rpt"/>
</dbReference>
<feature type="repeat" description="TPR" evidence="1">
    <location>
        <begin position="133"/>
        <end position="166"/>
    </location>
</feature>
<protein>
    <submittedName>
        <fullName evidence="3">Tetratricopeptide repeat protein</fullName>
    </submittedName>
</protein>
<dbReference type="PROSITE" id="PS50005">
    <property type="entry name" value="TPR"/>
    <property type="match status" value="1"/>
</dbReference>
<keyword evidence="6" id="KW-1185">Reference proteome</keyword>
<name>A0A410NTL7_BREDI</name>
<evidence type="ECO:0000256" key="1">
    <source>
        <dbReference type="PROSITE-ProRule" id="PRU00339"/>
    </source>
</evidence>
<dbReference type="EMBL" id="CP035093">
    <property type="protein sequence ID" value="QAT13192.1"/>
    <property type="molecule type" value="Genomic_DNA"/>
</dbReference>
<keyword evidence="1" id="KW-0802">TPR repeat</keyword>
<dbReference type="Proteomes" id="UP000287388">
    <property type="component" value="Chromosome"/>
</dbReference>
<dbReference type="SMART" id="SM00028">
    <property type="entry name" value="TPR"/>
    <property type="match status" value="2"/>
</dbReference>
<gene>
    <name evidence="3" type="ORF">EQG53_01835</name>
    <name evidence="4" type="ORF">I6H83_03135</name>
</gene>
<evidence type="ECO:0000313" key="6">
    <source>
        <dbReference type="Proteomes" id="UP000596117"/>
    </source>
</evidence>
<reference evidence="3 5" key="1">
    <citation type="submission" date="2019-01" db="EMBL/GenBank/DDBJ databases">
        <title>Brevundimonas diminuta Genome sequencing and assembly.</title>
        <authorList>
            <person name="Chen H."/>
        </authorList>
    </citation>
    <scope>NUCLEOTIDE SEQUENCE [LARGE SCALE GENOMIC DNA]</scope>
    <source>
        <strain evidence="3">ATCC</strain>
        <strain evidence="5">ATCC(B) 19146</strain>
    </source>
</reference>
<dbReference type="KEGG" id="bdm:EQG53_01835"/>
<evidence type="ECO:0000313" key="4">
    <source>
        <dbReference type="EMBL" id="QQB89456.1"/>
    </source>
</evidence>
<sequence length="273" mass="28496">MSRNAALAATVSLMLLAVAAPALSQTAPAARAPADAATRAGYDRADALSRSVFWTQEQQLNPMDPVAGVKLAQALRELGQFDQAAETAQGVLVVQPANVEAMLEVGRAHIARGQAFYGIAALEQAKAAAPRDWRPLSLLGVAYQQVRRPDDAKAAWNEALRLSPDNADVLTNAAIARIGEGDAPSAEILLRRAAAQPGAGLQVRQNLALALGLQGKTAEAEAILRRDLPPEAADQNLRWLAARMQPGLSAAAVAPALGEASPTARTWSSLQGG</sequence>
<dbReference type="AlphaFoldDB" id="A0A410NTL7"/>
<dbReference type="Pfam" id="PF13432">
    <property type="entry name" value="TPR_16"/>
    <property type="match status" value="2"/>
</dbReference>
<dbReference type="SUPFAM" id="SSF48452">
    <property type="entry name" value="TPR-like"/>
    <property type="match status" value="1"/>
</dbReference>
<evidence type="ECO:0000256" key="2">
    <source>
        <dbReference type="SAM" id="SignalP"/>
    </source>
</evidence>
<feature type="chain" id="PRO_5019014636" evidence="2">
    <location>
        <begin position="25"/>
        <end position="273"/>
    </location>
</feature>
<dbReference type="RefSeq" id="WP_128718932.1">
    <property type="nucleotide sequence ID" value="NZ_BJNC01000023.1"/>
</dbReference>
<dbReference type="InterPro" id="IPR011990">
    <property type="entry name" value="TPR-like_helical_dom_sf"/>
</dbReference>
<organism evidence="3 5">
    <name type="scientific">Brevundimonas diminuta</name>
    <name type="common">Pseudomonas diminuta</name>
    <dbReference type="NCBI Taxonomy" id="293"/>
    <lineage>
        <taxon>Bacteria</taxon>
        <taxon>Pseudomonadati</taxon>
        <taxon>Pseudomonadota</taxon>
        <taxon>Alphaproteobacteria</taxon>
        <taxon>Caulobacterales</taxon>
        <taxon>Caulobacteraceae</taxon>
        <taxon>Brevundimonas</taxon>
    </lineage>
</organism>
<dbReference type="EMBL" id="CP066026">
    <property type="protein sequence ID" value="QQB89456.1"/>
    <property type="molecule type" value="Genomic_DNA"/>
</dbReference>
<feature type="signal peptide" evidence="2">
    <location>
        <begin position="1"/>
        <end position="24"/>
    </location>
</feature>
<dbReference type="InterPro" id="IPR014596">
    <property type="entry name" value="UCP035836"/>
</dbReference>
<evidence type="ECO:0000313" key="5">
    <source>
        <dbReference type="Proteomes" id="UP000287388"/>
    </source>
</evidence>
<evidence type="ECO:0000313" key="3">
    <source>
        <dbReference type="EMBL" id="QAT13192.1"/>
    </source>
</evidence>
<dbReference type="PIRSF" id="PIRSF035836">
    <property type="entry name" value="UCP035836"/>
    <property type="match status" value="1"/>
</dbReference>
<accession>A0A410NTL7</accession>
<proteinExistence type="predicted"/>